<feature type="compositionally biased region" description="Basic and acidic residues" evidence="2">
    <location>
        <begin position="29"/>
        <end position="40"/>
    </location>
</feature>
<protein>
    <recommendedName>
        <fullName evidence="5">Chemotaxis protein CheZ</fullName>
    </recommendedName>
</protein>
<keyword evidence="4" id="KW-1185">Reference proteome</keyword>
<name>A0A292YEG8_9BACT</name>
<dbReference type="AlphaFoldDB" id="A0A292YEG8"/>
<feature type="region of interest" description="Disordered" evidence="2">
    <location>
        <begin position="24"/>
        <end position="56"/>
    </location>
</feature>
<accession>A0A292YEG8</accession>
<proteinExistence type="predicted"/>
<dbReference type="Gene3D" id="1.10.287.500">
    <property type="entry name" value="Helix hairpin bin"/>
    <property type="match status" value="1"/>
</dbReference>
<dbReference type="OrthoDB" id="5347695at2"/>
<comment type="caution">
    <text evidence="3">The sequence shown here is derived from an EMBL/GenBank/DDBJ whole genome shotgun (WGS) entry which is preliminary data.</text>
</comment>
<sequence length="224" mass="26080">MTQEELDALMAGGLDDIDEIEDEVNETEVNNKKNENKDSEYTEDEPITPPPADDKHKVVAQLDEVTKESEEKAVEILEKMDEISATITDTNEKIQKIIEFLNEQKELFTKLHNAFPHIKKFEEELQKIDEMIQIANKISEENINAENEIFTVMDIMQYQDIHRQKIERVINIMRALIKYMNRLFEGKIEDEKRVKSAKHLQGDETEEVVSDEDIEKLLAEFGAK</sequence>
<dbReference type="RefSeq" id="WP_096258933.1">
    <property type="nucleotide sequence ID" value="NZ_BDME01000002.1"/>
</dbReference>
<keyword evidence="1" id="KW-0175">Coiled coil</keyword>
<feature type="coiled-coil region" evidence="1">
    <location>
        <begin position="118"/>
        <end position="148"/>
    </location>
</feature>
<evidence type="ECO:0008006" key="5">
    <source>
        <dbReference type="Google" id="ProtNLM"/>
    </source>
</evidence>
<evidence type="ECO:0000256" key="2">
    <source>
        <dbReference type="SAM" id="MobiDB-lite"/>
    </source>
</evidence>
<dbReference type="SUPFAM" id="SSF75708">
    <property type="entry name" value="Chemotaxis phosphatase CheZ"/>
    <property type="match status" value="1"/>
</dbReference>
<evidence type="ECO:0000256" key="1">
    <source>
        <dbReference type="SAM" id="Coils"/>
    </source>
</evidence>
<evidence type="ECO:0000313" key="4">
    <source>
        <dbReference type="Proteomes" id="UP000217944"/>
    </source>
</evidence>
<gene>
    <name evidence="3" type="ORF">LNAT_P0968</name>
</gene>
<evidence type="ECO:0000313" key="3">
    <source>
        <dbReference type="EMBL" id="GAX87671.1"/>
    </source>
</evidence>
<reference evidence="3 4" key="1">
    <citation type="journal article" date="2017" name="Syst. Appl. Microbiol.">
        <title>Lebetimonas natsushimae sp. nov., a novel strictly anaerobic, moderately thermophilic chemoautotroph isolated from a deep-sea hydrothermal vent polychaete nest in the Mid-Okinawa Trough.</title>
        <authorList>
            <person name="Nagata R."/>
            <person name="Takaki Y."/>
            <person name="Tame A."/>
            <person name="Nunoura T."/>
            <person name="Muto H."/>
            <person name="Mino S."/>
            <person name="Sawayama S."/>
            <person name="Takai K."/>
            <person name="Nakagawa S."/>
        </authorList>
    </citation>
    <scope>NUCLEOTIDE SEQUENCE [LARGE SCALE GENOMIC DNA]</scope>
    <source>
        <strain evidence="3 4">HS1857</strain>
    </source>
</reference>
<dbReference type="Proteomes" id="UP000217944">
    <property type="component" value="Unassembled WGS sequence"/>
</dbReference>
<dbReference type="EMBL" id="BDME01000002">
    <property type="protein sequence ID" value="GAX87671.1"/>
    <property type="molecule type" value="Genomic_DNA"/>
</dbReference>
<organism evidence="3 4">
    <name type="scientific">Lebetimonas natsushimae</name>
    <dbReference type="NCBI Taxonomy" id="1936991"/>
    <lineage>
        <taxon>Bacteria</taxon>
        <taxon>Pseudomonadati</taxon>
        <taxon>Campylobacterota</taxon>
        <taxon>Epsilonproteobacteria</taxon>
        <taxon>Nautiliales</taxon>
        <taxon>Nautiliaceae</taxon>
        <taxon>Lebetimonas</taxon>
    </lineage>
</organism>